<gene>
    <name evidence="2" type="ORF">R3L15_12355</name>
    <name evidence="1" type="ORF">R3L16_09235</name>
</gene>
<dbReference type="AlphaFoldDB" id="A0AAU6P707"/>
<dbReference type="EMBL" id="CP136924">
    <property type="protein sequence ID" value="WXA01935.1"/>
    <property type="molecule type" value="Genomic_DNA"/>
</dbReference>
<reference evidence="2 3" key="1">
    <citation type="submission" date="2023-10" db="EMBL/GenBank/DDBJ databases">
        <title>Culture-based analysis of two novel bacteria associated with mangrove crab gills.</title>
        <authorList>
            <person name="Yang X."/>
            <person name="Garuglieri E."/>
            <person name="Van Goethem M.W."/>
            <person name="Fusi M."/>
            <person name="Marasco R."/>
            <person name="Daffonchio D.G."/>
        </authorList>
    </citation>
    <scope>NUCLEOTIDE SEQUENCE</scope>
    <source>
        <strain evidence="2">UG2-1</strain>
        <strain evidence="1">UG2-2</strain>
        <strain evidence="3">UG2_2</strain>
    </source>
</reference>
<dbReference type="Proteomes" id="UP001368318">
    <property type="component" value="Chromosome"/>
</dbReference>
<proteinExistence type="predicted"/>
<sequence length="153" mass="17636">MKQILLFLIPFLLLTSCDSITGEEIARLPINKVSTSEENYFEKETTLNLKKGEEIAFWSEMDFEHSGEESFLFRFRVYKNDEPFAILEFDPTNKNITIGEIKSTIGNKTKWSFTGKNKELNIKEDGKYTFKGILKTTKNPSLIVNKAIVVIKK</sequence>
<evidence type="ECO:0000313" key="1">
    <source>
        <dbReference type="EMBL" id="WXA01935.1"/>
    </source>
</evidence>
<keyword evidence="3" id="KW-1185">Reference proteome</keyword>
<name>A0AAU6P707_9FLAO</name>
<dbReference type="KEGG" id="mcaa:R3L15_12355"/>
<protein>
    <recommendedName>
        <fullName evidence="4">Lipoprotein</fullName>
    </recommendedName>
</protein>
<evidence type="ECO:0000313" key="3">
    <source>
        <dbReference type="Proteomes" id="UP001368318"/>
    </source>
</evidence>
<organism evidence="2">
    <name type="scientific">Mangrovimonas cancribranchiae</name>
    <dbReference type="NCBI Taxonomy" id="3080055"/>
    <lineage>
        <taxon>Bacteria</taxon>
        <taxon>Pseudomonadati</taxon>
        <taxon>Bacteroidota</taxon>
        <taxon>Flavobacteriia</taxon>
        <taxon>Flavobacteriales</taxon>
        <taxon>Flavobacteriaceae</taxon>
        <taxon>Mangrovimonas</taxon>
    </lineage>
</organism>
<dbReference type="PROSITE" id="PS51257">
    <property type="entry name" value="PROKAR_LIPOPROTEIN"/>
    <property type="match status" value="1"/>
</dbReference>
<accession>A0AAU6P707</accession>
<evidence type="ECO:0000313" key="2">
    <source>
        <dbReference type="EMBL" id="WXA12903.1"/>
    </source>
</evidence>
<dbReference type="RefSeq" id="WP_338732020.1">
    <property type="nucleotide sequence ID" value="NZ_CP136924.1"/>
</dbReference>
<dbReference type="EMBL" id="CP136925">
    <property type="protein sequence ID" value="WXA12903.1"/>
    <property type="molecule type" value="Genomic_DNA"/>
</dbReference>
<evidence type="ECO:0008006" key="4">
    <source>
        <dbReference type="Google" id="ProtNLM"/>
    </source>
</evidence>